<organism evidence="1 2">
    <name type="scientific">Alistipes putredinis</name>
    <dbReference type="NCBI Taxonomy" id="28117"/>
    <lineage>
        <taxon>Bacteria</taxon>
        <taxon>Pseudomonadati</taxon>
        <taxon>Bacteroidota</taxon>
        <taxon>Bacteroidia</taxon>
        <taxon>Bacteroidales</taxon>
        <taxon>Rikenellaceae</taxon>
        <taxon>Alistipes</taxon>
    </lineage>
</organism>
<dbReference type="RefSeq" id="WP_278946687.1">
    <property type="nucleotide sequence ID" value="NZ_CAKXJM010000006.1"/>
</dbReference>
<proteinExistence type="predicted"/>
<reference evidence="1 2" key="1">
    <citation type="journal article" date="2016" name="Nat. Biotechnol.">
        <title>Measurement of bacterial replication rates in microbial communities.</title>
        <authorList>
            <person name="Brown C.T."/>
            <person name="Olm M.R."/>
            <person name="Thomas B.C."/>
            <person name="Banfield J.F."/>
        </authorList>
    </citation>
    <scope>NUCLEOTIDE SEQUENCE [LARGE SCALE GENOMIC DNA]</scope>
    <source>
        <strain evidence="1">CAG:67_53_122</strain>
    </source>
</reference>
<gene>
    <name evidence="1" type="ORF">BHV66_03305</name>
</gene>
<dbReference type="AlphaFoldDB" id="A0A1Q6FB79"/>
<name>A0A1Q6FB79_9BACT</name>
<dbReference type="STRING" id="28117.BHV66_03305"/>
<evidence type="ECO:0000313" key="1">
    <source>
        <dbReference type="EMBL" id="OKY95992.1"/>
    </source>
</evidence>
<sequence>MRKYIITKALRCIDEVYPDDNDANGPHFPLEEFIDEAGRRVLLAAPLHVIPNRAALTECVLRPHTDGSGEIDLPDDFLKLARLRMEGWQRPVLAAIPEEHPAARRQYHPVTRGGTAKPVVLLTHGGTRLRYFSVTEAQHRIAEGEYIAYTSLDDTYPERLAETTAWMLGALVLGVANDANGAKTAEARAMEILSAL</sequence>
<accession>A0A1Q6FB79</accession>
<evidence type="ECO:0000313" key="2">
    <source>
        <dbReference type="Proteomes" id="UP000187417"/>
    </source>
</evidence>
<dbReference type="EMBL" id="MNQH01000003">
    <property type="protein sequence ID" value="OKY95992.1"/>
    <property type="molecule type" value="Genomic_DNA"/>
</dbReference>
<comment type="caution">
    <text evidence="1">The sequence shown here is derived from an EMBL/GenBank/DDBJ whole genome shotgun (WGS) entry which is preliminary data.</text>
</comment>
<protein>
    <submittedName>
        <fullName evidence="1">Uncharacterized protein</fullName>
    </submittedName>
</protein>
<dbReference type="Proteomes" id="UP000187417">
    <property type="component" value="Unassembled WGS sequence"/>
</dbReference>